<evidence type="ECO:0000256" key="1">
    <source>
        <dbReference type="SAM" id="MobiDB-lite"/>
    </source>
</evidence>
<organism evidence="2">
    <name type="scientific">candidate division WS2 bacterium ADurb.Bin280</name>
    <dbReference type="NCBI Taxonomy" id="1852829"/>
    <lineage>
        <taxon>Bacteria</taxon>
        <taxon>candidate division WS2</taxon>
    </lineage>
</organism>
<accession>A0A1V5SET5</accession>
<proteinExistence type="predicted"/>
<feature type="compositionally biased region" description="Gly residues" evidence="1">
    <location>
        <begin position="469"/>
        <end position="480"/>
    </location>
</feature>
<gene>
    <name evidence="2" type="ORF">BWY43_00228</name>
</gene>
<protein>
    <submittedName>
        <fullName evidence="2">Uncharacterized protein</fullName>
    </submittedName>
</protein>
<feature type="region of interest" description="Disordered" evidence="1">
    <location>
        <begin position="449"/>
        <end position="486"/>
    </location>
</feature>
<comment type="caution">
    <text evidence="2">The sequence shown here is derived from an EMBL/GenBank/DDBJ whole genome shotgun (WGS) entry which is preliminary data.</text>
</comment>
<sequence>MLKTILKGLILALVIQFALFLPFETIFLTPQSAHADEPTPVSPTNPSIRFVTTSTGQQTITLKINEDSPPDDWTFTLQPEVVEVRDFYNDAFGRSQVPFHERDANNEDVIRKYRLTTPTASCAADLRITPITPPRYTPDEDYESSIYLITVKYTGQTDFFLQSGVYRETQVANDERLVKLVSGDFNPYCPDLNDQQKQILRLIMSGDNINIPIRPELSESDRVSRCDNTKMRWDNMVDNMRKLMIPAPSSTPGSSETGNQYWVHRDAVNVRWLDFGGWAARALPYYTNDFTFDDTYDYTLDLGLTDEGQALYDEIADYAKQIKTDIDMLRQAYPGNSWPDGCAEIEKFKWVRTSNPGNYESLDAFNTDFDIIYQKFKEYIAARDEPISTGGDDICGNTGTNLVSGKIFQWLFCELANIIHGAAGGIMKKATSWLQDSIGVGVVEFVPPADNTPATDGGGTSATPSSGDSGTGGTDGGGGTRTATPMDITGVINIPDDGERSTFQTALTSSMSAYAKNGTTIINARASCIMGEDGKSTKCHFTTTDNIPVSWTTVTIYGMNSSNNMVFRIMLQYPPEMPADRRDEEIDFEVTNAL</sequence>
<evidence type="ECO:0000313" key="2">
    <source>
        <dbReference type="EMBL" id="OQA53018.1"/>
    </source>
</evidence>
<reference evidence="2" key="1">
    <citation type="submission" date="2017-02" db="EMBL/GenBank/DDBJ databases">
        <title>Delving into the versatile metabolic prowess of the omnipresent phylum Bacteroidetes.</title>
        <authorList>
            <person name="Nobu M.K."/>
            <person name="Mei R."/>
            <person name="Narihiro T."/>
            <person name="Kuroda K."/>
            <person name="Liu W.-T."/>
        </authorList>
    </citation>
    <scope>NUCLEOTIDE SEQUENCE</scope>
    <source>
        <strain evidence="2">ADurb.Bin280</strain>
    </source>
</reference>
<name>A0A1V5SET5_9BACT</name>
<dbReference type="EMBL" id="MWBO01000014">
    <property type="protein sequence ID" value="OQA53018.1"/>
    <property type="molecule type" value="Genomic_DNA"/>
</dbReference>
<dbReference type="Proteomes" id="UP000485367">
    <property type="component" value="Unassembled WGS sequence"/>
</dbReference>
<dbReference type="AlphaFoldDB" id="A0A1V5SET5"/>